<proteinExistence type="inferred from homology"/>
<gene>
    <name evidence="5" type="ORF">ACFQ16_12575</name>
</gene>
<evidence type="ECO:0000256" key="1">
    <source>
        <dbReference type="ARBA" id="ARBA00006068"/>
    </source>
</evidence>
<feature type="region of interest" description="Disordered" evidence="2">
    <location>
        <begin position="369"/>
        <end position="388"/>
    </location>
</feature>
<sequence>MASAVVLCLVGAGWATYRNALNTSNALDGGEHSTGGAMNILLIGLDSRKDQDGRQLPPQILDKLHAGDGEEGGYNTNTLILIHIPAGGGPATAFSIPRDDLVSIPGEHPDKIKKAYGYAKAKAENALRAQGVTDQHQLEMQSRDAGRRATLDVVRGLTGVPIDHFAEVNLAGFYDIAQALHGVDVCLNHPVHDDYSGADFPAGRQTLDAAQSLAFVRQRHGLPNGDLDRTHRQQAFLSSVAAKLRSAGTFTDPSKLQALYGAVQQDVVIDSGWDVLGFAGEAQNLSGGNLRFQTLPIKGYRTVDGEDVNNIDPQQIRTIVRTAFGYPAPPPAPPTPAAGATVDVLNASSATGLASRVAGTLEGHGFSRGQIANTASRSRSAVQYRPGEQSAAEQVAQLLGGLPTSADSSVPAGHVRVVLGSTFKTSDLPASTTPQSAGAAGPSAPAAAPPAAPPIAPPAPGDGDVPCVD</sequence>
<dbReference type="EMBL" id="JBHTIW010000007">
    <property type="protein sequence ID" value="MFD0920580.1"/>
    <property type="molecule type" value="Genomic_DNA"/>
</dbReference>
<dbReference type="Pfam" id="PF13399">
    <property type="entry name" value="LytR_C"/>
    <property type="match status" value="1"/>
</dbReference>
<feature type="compositionally biased region" description="Low complexity" evidence="2">
    <location>
        <begin position="437"/>
        <end position="446"/>
    </location>
</feature>
<dbReference type="Gene3D" id="3.30.70.2390">
    <property type="match status" value="1"/>
</dbReference>
<comment type="similarity">
    <text evidence="1">Belongs to the LytR/CpsA/Psr (LCP) family.</text>
</comment>
<evidence type="ECO:0000313" key="6">
    <source>
        <dbReference type="Proteomes" id="UP001597018"/>
    </source>
</evidence>
<reference evidence="6" key="1">
    <citation type="journal article" date="2019" name="Int. J. Syst. Evol. Microbiol.">
        <title>The Global Catalogue of Microorganisms (GCM) 10K type strain sequencing project: providing services to taxonomists for standard genome sequencing and annotation.</title>
        <authorList>
            <consortium name="The Broad Institute Genomics Platform"/>
            <consortium name="The Broad Institute Genome Sequencing Center for Infectious Disease"/>
            <person name="Wu L."/>
            <person name="Ma J."/>
        </authorList>
    </citation>
    <scope>NUCLEOTIDE SEQUENCE [LARGE SCALE GENOMIC DNA]</scope>
    <source>
        <strain evidence="6">CCUG 56401</strain>
    </source>
</reference>
<feature type="compositionally biased region" description="Polar residues" evidence="2">
    <location>
        <begin position="425"/>
        <end position="436"/>
    </location>
</feature>
<evidence type="ECO:0000256" key="2">
    <source>
        <dbReference type="SAM" id="MobiDB-lite"/>
    </source>
</evidence>
<organism evidence="5 6">
    <name type="scientific">Saccharopolyspora rosea</name>
    <dbReference type="NCBI Taxonomy" id="524884"/>
    <lineage>
        <taxon>Bacteria</taxon>
        <taxon>Bacillati</taxon>
        <taxon>Actinomycetota</taxon>
        <taxon>Actinomycetes</taxon>
        <taxon>Pseudonocardiales</taxon>
        <taxon>Pseudonocardiaceae</taxon>
        <taxon>Saccharopolyspora</taxon>
    </lineage>
</organism>
<feature type="region of interest" description="Disordered" evidence="2">
    <location>
        <begin position="425"/>
        <end position="469"/>
    </location>
</feature>
<dbReference type="InterPro" id="IPR050922">
    <property type="entry name" value="LytR/CpsA/Psr_CW_biosynth"/>
</dbReference>
<feature type="compositionally biased region" description="Polar residues" evidence="2">
    <location>
        <begin position="370"/>
        <end position="381"/>
    </location>
</feature>
<dbReference type="Gene3D" id="3.40.630.190">
    <property type="entry name" value="LCP protein"/>
    <property type="match status" value="1"/>
</dbReference>
<dbReference type="PANTHER" id="PTHR33392">
    <property type="entry name" value="POLYISOPRENYL-TEICHOIC ACID--PEPTIDOGLYCAN TEICHOIC ACID TRANSFERASE TAGU"/>
    <property type="match status" value="1"/>
</dbReference>
<dbReference type="InterPro" id="IPR004474">
    <property type="entry name" value="LytR_CpsA_psr"/>
</dbReference>
<keyword evidence="6" id="KW-1185">Reference proteome</keyword>
<feature type="domain" description="Cell envelope-related transcriptional attenuator" evidence="3">
    <location>
        <begin position="75"/>
        <end position="245"/>
    </location>
</feature>
<comment type="caution">
    <text evidence="5">The sequence shown here is derived from an EMBL/GenBank/DDBJ whole genome shotgun (WGS) entry which is preliminary data.</text>
</comment>
<feature type="domain" description="LytR/CpsA/Psr regulator C-terminal" evidence="4">
    <location>
        <begin position="341"/>
        <end position="423"/>
    </location>
</feature>
<dbReference type="PANTHER" id="PTHR33392:SF6">
    <property type="entry name" value="POLYISOPRENYL-TEICHOIC ACID--PEPTIDOGLYCAN TEICHOIC ACID TRANSFERASE TAGU"/>
    <property type="match status" value="1"/>
</dbReference>
<evidence type="ECO:0000259" key="4">
    <source>
        <dbReference type="Pfam" id="PF13399"/>
    </source>
</evidence>
<dbReference type="Pfam" id="PF03816">
    <property type="entry name" value="LytR_cpsA_psr"/>
    <property type="match status" value="1"/>
</dbReference>
<dbReference type="Proteomes" id="UP001597018">
    <property type="component" value="Unassembled WGS sequence"/>
</dbReference>
<evidence type="ECO:0000313" key="5">
    <source>
        <dbReference type="EMBL" id="MFD0920580.1"/>
    </source>
</evidence>
<protein>
    <submittedName>
        <fullName evidence="5">LCP family protein</fullName>
    </submittedName>
</protein>
<feature type="compositionally biased region" description="Pro residues" evidence="2">
    <location>
        <begin position="447"/>
        <end position="460"/>
    </location>
</feature>
<dbReference type="NCBIfam" id="TIGR00350">
    <property type="entry name" value="lytR_cpsA_psr"/>
    <property type="match status" value="1"/>
</dbReference>
<evidence type="ECO:0000259" key="3">
    <source>
        <dbReference type="Pfam" id="PF03816"/>
    </source>
</evidence>
<dbReference type="InterPro" id="IPR027381">
    <property type="entry name" value="LytR/CpsA/Psr_C"/>
</dbReference>
<name>A0ABW3FTL4_9PSEU</name>
<dbReference type="RefSeq" id="WP_345600187.1">
    <property type="nucleotide sequence ID" value="NZ_BAABLT010000005.1"/>
</dbReference>
<accession>A0ABW3FTL4</accession>